<dbReference type="EMBL" id="CP040078">
    <property type="protein sequence ID" value="QCP53684.1"/>
    <property type="molecule type" value="Genomic_DNA"/>
</dbReference>
<name>A0A4P8J1U2_9BURK</name>
<evidence type="ECO:0000256" key="1">
    <source>
        <dbReference type="SAM" id="MobiDB-lite"/>
    </source>
</evidence>
<dbReference type="OrthoDB" id="9027309at2"/>
<evidence type="ECO:0000313" key="3">
    <source>
        <dbReference type="EMBL" id="QCP53684.1"/>
    </source>
</evidence>
<feature type="transmembrane region" description="Helical" evidence="2">
    <location>
        <begin position="43"/>
        <end position="62"/>
    </location>
</feature>
<dbReference type="Proteomes" id="UP000298656">
    <property type="component" value="Chromosome 2"/>
</dbReference>
<reference evidence="3 4" key="1">
    <citation type="submission" date="2019-05" db="EMBL/GenBank/DDBJ databases">
        <title>Burkholderia sp. DHOD12, isolated from subtropical forest soil.</title>
        <authorList>
            <person name="Gao Z.-H."/>
            <person name="Qiu L.-H."/>
        </authorList>
    </citation>
    <scope>NUCLEOTIDE SEQUENCE [LARGE SCALE GENOMIC DNA]</scope>
    <source>
        <strain evidence="3 4">DHOD12</strain>
    </source>
</reference>
<keyword evidence="2" id="KW-0812">Transmembrane</keyword>
<keyword evidence="2" id="KW-1133">Transmembrane helix</keyword>
<sequence>MTGPDAKRCVETCLGAQTTHRCRAPLRDVFQVIKERTMKRTTLLNRSLFAALLLSMSVSVFASPPHISPPWHPPVDMASASLPSPAEVDVNSASEKAAPAAPAQDSWTAVGTGTAVQVKTRAQVYAELVKAREAGVIPGSNSHYPASADMQERNRRQFQQAENWWRRGEQVNASAH</sequence>
<keyword evidence="2" id="KW-0472">Membrane</keyword>
<dbReference type="InterPro" id="IPR025421">
    <property type="entry name" value="DUF4148"/>
</dbReference>
<accession>A0A4P8J1U2</accession>
<proteinExistence type="predicted"/>
<dbReference type="KEGG" id="tvl:FAZ95_32215"/>
<keyword evidence="4" id="KW-1185">Reference proteome</keyword>
<protein>
    <submittedName>
        <fullName evidence="3">DUF4148 domain-containing protein</fullName>
    </submittedName>
</protein>
<evidence type="ECO:0000256" key="2">
    <source>
        <dbReference type="SAM" id="Phobius"/>
    </source>
</evidence>
<dbReference type="Pfam" id="PF13663">
    <property type="entry name" value="DUF4148"/>
    <property type="match status" value="1"/>
</dbReference>
<evidence type="ECO:0000313" key="4">
    <source>
        <dbReference type="Proteomes" id="UP000298656"/>
    </source>
</evidence>
<dbReference type="AlphaFoldDB" id="A0A4P8J1U2"/>
<feature type="region of interest" description="Disordered" evidence="1">
    <location>
        <begin position="78"/>
        <end position="105"/>
    </location>
</feature>
<gene>
    <name evidence="3" type="ORF">FAZ95_32215</name>
</gene>
<organism evidence="3 4">
    <name type="scientific">Trinickia violacea</name>
    <dbReference type="NCBI Taxonomy" id="2571746"/>
    <lineage>
        <taxon>Bacteria</taxon>
        <taxon>Pseudomonadati</taxon>
        <taxon>Pseudomonadota</taxon>
        <taxon>Betaproteobacteria</taxon>
        <taxon>Burkholderiales</taxon>
        <taxon>Burkholderiaceae</taxon>
        <taxon>Trinickia</taxon>
    </lineage>
</organism>